<dbReference type="Pfam" id="PF11925">
    <property type="entry name" value="DUF3443"/>
    <property type="match status" value="1"/>
</dbReference>
<comment type="caution">
    <text evidence="3">The sequence shown here is derived from an EMBL/GenBank/DDBJ whole genome shotgun (WGS) entry which is preliminary data.</text>
</comment>
<keyword evidence="2" id="KW-0732">Signal</keyword>
<proteinExistence type="predicted"/>
<dbReference type="PROSITE" id="PS51257">
    <property type="entry name" value="PROKAR_LIPOPROTEIN"/>
    <property type="match status" value="1"/>
</dbReference>
<evidence type="ECO:0000313" key="4">
    <source>
        <dbReference type="Proteomes" id="UP000027466"/>
    </source>
</evidence>
<accession>A0A069PWM0</accession>
<feature type="compositionally biased region" description="Gly residues" evidence="1">
    <location>
        <begin position="33"/>
        <end position="49"/>
    </location>
</feature>
<evidence type="ECO:0008006" key="5">
    <source>
        <dbReference type="Google" id="ProtNLM"/>
    </source>
</evidence>
<dbReference type="InterPro" id="IPR021847">
    <property type="entry name" value="DUF3443"/>
</dbReference>
<evidence type="ECO:0000313" key="3">
    <source>
        <dbReference type="EMBL" id="KDR44935.1"/>
    </source>
</evidence>
<feature type="chain" id="PRO_5001667983" description="Lipoprotein" evidence="2">
    <location>
        <begin position="21"/>
        <end position="419"/>
    </location>
</feature>
<feature type="region of interest" description="Disordered" evidence="1">
    <location>
        <begin position="25"/>
        <end position="58"/>
    </location>
</feature>
<dbReference type="AlphaFoldDB" id="A0A069PWM0"/>
<organism evidence="3 4">
    <name type="scientific">Caballeronia glathei</name>
    <dbReference type="NCBI Taxonomy" id="60547"/>
    <lineage>
        <taxon>Bacteria</taxon>
        <taxon>Pseudomonadati</taxon>
        <taxon>Pseudomonadota</taxon>
        <taxon>Betaproteobacteria</taxon>
        <taxon>Burkholderiales</taxon>
        <taxon>Burkholderiaceae</taxon>
        <taxon>Caballeronia</taxon>
    </lineage>
</organism>
<dbReference type="EMBL" id="JFHC01000001">
    <property type="protein sequence ID" value="KDR44935.1"/>
    <property type="molecule type" value="Genomic_DNA"/>
</dbReference>
<reference evidence="3 4" key="1">
    <citation type="submission" date="2014-03" db="EMBL/GenBank/DDBJ databases">
        <title>Draft Genome Sequences of Four Burkholderia Strains.</title>
        <authorList>
            <person name="Liu X.Y."/>
            <person name="Li C.X."/>
            <person name="Xu J.H."/>
        </authorList>
    </citation>
    <scope>NUCLEOTIDE SEQUENCE [LARGE SCALE GENOMIC DNA]</scope>
    <source>
        <strain evidence="3 4">DSM 50014</strain>
    </source>
</reference>
<feature type="signal peptide" evidence="2">
    <location>
        <begin position="1"/>
        <end position="20"/>
    </location>
</feature>
<keyword evidence="4" id="KW-1185">Reference proteome</keyword>
<dbReference type="Proteomes" id="UP000027466">
    <property type="component" value="Unassembled WGS sequence"/>
</dbReference>
<protein>
    <recommendedName>
        <fullName evidence="5">Lipoprotein</fullName>
    </recommendedName>
</protein>
<gene>
    <name evidence="3" type="ORF">BG61_01855</name>
</gene>
<evidence type="ECO:0000256" key="1">
    <source>
        <dbReference type="SAM" id="MobiDB-lite"/>
    </source>
</evidence>
<sequence length="419" mass="42054">MRFVRWLTTLFVVLALGACGGGGGDSSSSSSGSGSGGSGGSGGGSGGGSASNANSQPIPANGSNAVPITVNAGAAKFVNIPNVSVTVCAPGTTTCQTIDNIQLDTGSYGLRLVSGAAQQVLGSLPVSRAQAGGQLAECTQFADGFTWGTVRQADVKIGTEVASNIPIQIIGDLATSTVPATGCVNGSNERTTADIGANGILGVGTATFDCGTSCLNAADSMYYSCPNGANCTLTSAPLAQQVVNPVTRFAVNNNGVIVTMPPIPDNGAASATGTLVFGIGTQSNNARTGVTTFATDGFGNLFGTYKNTSPTTFFDSGSNGNFFVDSTIAFCSSSRFYCPASELALSTGIRGLDGTTGTVNFSVVSALALTSGGGKFAFDSLGGSFGDSRFFDFGLPFFYGRHVYFGFDLPGTSTPYVAF</sequence>
<name>A0A069PWM0_9BURK</name>
<evidence type="ECO:0000256" key="2">
    <source>
        <dbReference type="SAM" id="SignalP"/>
    </source>
</evidence>